<accession>A0A9X3CNZ2</accession>
<sequence length="218" mass="25611">MNGNNFKGMPIQGNLNDYNVRYLDRILDTMNHACDQNKRVSAVRVDLKLPQGPQDLDCLSRDEIVSHCRFRDRLMSRLIDSLKAKIKAMDRRYQQVNKRVYPTSVRFIWCRERDSSENDHFHMALLFNKDRFYALGDWGNRESLSGLIIESWASALGLEFDSAIGLVHFSENGRYHLNENSREFNKQYSALFYRLSYLAKKDTKHSGERKRNFGCSQR</sequence>
<dbReference type="InterPro" id="IPR057271">
    <property type="entry name" value="YagK_YfjJ_C"/>
</dbReference>
<dbReference type="Pfam" id="PF11726">
    <property type="entry name" value="YagK_YfjJ_C"/>
    <property type="match status" value="1"/>
</dbReference>
<dbReference type="Proteomes" id="UP001155587">
    <property type="component" value="Unassembled WGS sequence"/>
</dbReference>
<dbReference type="AlphaFoldDB" id="A0A9X3CNZ2"/>
<reference evidence="2" key="1">
    <citation type="submission" date="2022-02" db="EMBL/GenBank/DDBJ databases">
        <title>Vibrio sp. nov, a new bacterium isolated from seawater.</title>
        <authorList>
            <person name="Yuan Y."/>
        </authorList>
    </citation>
    <scope>NUCLEOTIDE SEQUENCE</scope>
    <source>
        <strain evidence="2">ZSDZ65</strain>
    </source>
</reference>
<gene>
    <name evidence="2" type="ORF">MD535_11130</name>
</gene>
<protein>
    <submittedName>
        <fullName evidence="2">Inovirus Gp2 family protein</fullName>
    </submittedName>
</protein>
<evidence type="ECO:0000313" key="2">
    <source>
        <dbReference type="EMBL" id="MCW8346554.1"/>
    </source>
</evidence>
<evidence type="ECO:0000259" key="1">
    <source>
        <dbReference type="Pfam" id="PF11726"/>
    </source>
</evidence>
<dbReference type="RefSeq" id="WP_265675104.1">
    <property type="nucleotide sequence ID" value="NZ_JAKRRY010000012.1"/>
</dbReference>
<comment type="caution">
    <text evidence="2">The sequence shown here is derived from an EMBL/GenBank/DDBJ whole genome shotgun (WGS) entry which is preliminary data.</text>
</comment>
<feature type="domain" description="YagK/YfjJ C-terminal" evidence="1">
    <location>
        <begin position="36"/>
        <end position="216"/>
    </location>
</feature>
<evidence type="ECO:0000313" key="3">
    <source>
        <dbReference type="Proteomes" id="UP001155587"/>
    </source>
</evidence>
<dbReference type="EMBL" id="JAKRRY010000012">
    <property type="protein sequence ID" value="MCW8346554.1"/>
    <property type="molecule type" value="Genomic_DNA"/>
</dbReference>
<organism evidence="2 3">
    <name type="scientific">Vibrio qingdaonensis</name>
    <dbReference type="NCBI Taxonomy" id="2829491"/>
    <lineage>
        <taxon>Bacteria</taxon>
        <taxon>Pseudomonadati</taxon>
        <taxon>Pseudomonadota</taxon>
        <taxon>Gammaproteobacteria</taxon>
        <taxon>Vibrionales</taxon>
        <taxon>Vibrionaceae</taxon>
        <taxon>Vibrio</taxon>
    </lineage>
</organism>
<proteinExistence type="predicted"/>
<keyword evidence="3" id="KW-1185">Reference proteome</keyword>
<name>A0A9X3CNZ2_9VIBR</name>